<gene>
    <name evidence="3" type="ORF">CARUB_v10021885mg</name>
</gene>
<keyword evidence="1" id="KW-1133">Transmembrane helix</keyword>
<keyword evidence="4" id="KW-1185">Reference proteome</keyword>
<dbReference type="InterPro" id="IPR007598">
    <property type="entry name" value="DUF577"/>
</dbReference>
<name>R0GEW6_9BRAS</name>
<dbReference type="Proteomes" id="UP000029121">
    <property type="component" value="Unassembled WGS sequence"/>
</dbReference>
<dbReference type="PANTHER" id="PTHR31861:SF17">
    <property type="entry name" value="DUF577 DOMAIN-CONTAINING PROTEIN"/>
    <property type="match status" value="1"/>
</dbReference>
<dbReference type="AlphaFoldDB" id="R0GEW6"/>
<keyword evidence="1" id="KW-0472">Membrane</keyword>
<feature type="transmembrane region" description="Helical" evidence="1">
    <location>
        <begin position="346"/>
        <end position="369"/>
    </location>
</feature>
<evidence type="ECO:0000259" key="2">
    <source>
        <dbReference type="Pfam" id="PF04510"/>
    </source>
</evidence>
<dbReference type="EMBL" id="KB870806">
    <property type="protein sequence ID" value="EOA34362.1"/>
    <property type="molecule type" value="Genomic_DNA"/>
</dbReference>
<evidence type="ECO:0000313" key="3">
    <source>
        <dbReference type="EMBL" id="EOA34362.1"/>
    </source>
</evidence>
<dbReference type="eggNOG" id="ENOG502R1KB">
    <property type="taxonomic scope" value="Eukaryota"/>
</dbReference>
<accession>R0GEW6</accession>
<feature type="domain" description="DUF577" evidence="2">
    <location>
        <begin position="120"/>
        <end position="284"/>
    </location>
</feature>
<proteinExistence type="predicted"/>
<keyword evidence="1" id="KW-0812">Transmembrane</keyword>
<dbReference type="PANTHER" id="PTHR31861">
    <property type="entry name" value="OS10G0507500 PROTEIN"/>
    <property type="match status" value="1"/>
</dbReference>
<dbReference type="Pfam" id="PF04510">
    <property type="entry name" value="DUF577"/>
    <property type="match status" value="1"/>
</dbReference>
<sequence>MANRRIEKGSTSYPPPRLTASRNYVGAKAKEILATHDITGIKKLVTILCHAKETEQETEHLYKTFAHHFPNILAVKLLKLYMSTNDATTNPKIRSFSLSLLASLLNDLDYSGAGLKTESLKSIKTHLNTCLYELESSDEDFGIISRIVSHVAVDVFIENHPWDELCSYIFSLDGNKRALLMFSELPTLLDEEFLMPLLDNGLSSKIFKALDCVDEEEWLVGLVAGFSLMLQLVTLKKESLVKDLFYAILNSVWEMVNVKKREIVVRKGLLKIARKVGREALRFREPEYEAVADWVKMIQKISGVSKITKKVVKMVQELLDNLSNCVFVSVSERQVLVLWKQCTYRFCFFCGLFMLVWMHSLILVLPFHYNEVGVEYIIMDKF</sequence>
<dbReference type="STRING" id="81985.R0GEW6"/>
<evidence type="ECO:0000313" key="4">
    <source>
        <dbReference type="Proteomes" id="UP000029121"/>
    </source>
</evidence>
<protein>
    <recommendedName>
        <fullName evidence="2">DUF577 domain-containing protein</fullName>
    </recommendedName>
</protein>
<evidence type="ECO:0000256" key="1">
    <source>
        <dbReference type="SAM" id="Phobius"/>
    </source>
</evidence>
<organism evidence="3 4">
    <name type="scientific">Capsella rubella</name>
    <dbReference type="NCBI Taxonomy" id="81985"/>
    <lineage>
        <taxon>Eukaryota</taxon>
        <taxon>Viridiplantae</taxon>
        <taxon>Streptophyta</taxon>
        <taxon>Embryophyta</taxon>
        <taxon>Tracheophyta</taxon>
        <taxon>Spermatophyta</taxon>
        <taxon>Magnoliopsida</taxon>
        <taxon>eudicotyledons</taxon>
        <taxon>Gunneridae</taxon>
        <taxon>Pentapetalae</taxon>
        <taxon>rosids</taxon>
        <taxon>malvids</taxon>
        <taxon>Brassicales</taxon>
        <taxon>Brassicaceae</taxon>
        <taxon>Camelineae</taxon>
        <taxon>Capsella</taxon>
    </lineage>
</organism>
<reference evidence="4" key="1">
    <citation type="journal article" date="2013" name="Nat. Genet.">
        <title>The Capsella rubella genome and the genomic consequences of rapid mating system evolution.</title>
        <authorList>
            <person name="Slotte T."/>
            <person name="Hazzouri K.M."/>
            <person name="Agren J.A."/>
            <person name="Koenig D."/>
            <person name="Maumus F."/>
            <person name="Guo Y.L."/>
            <person name="Steige K."/>
            <person name="Platts A.E."/>
            <person name="Escobar J.S."/>
            <person name="Newman L.K."/>
            <person name="Wang W."/>
            <person name="Mandakova T."/>
            <person name="Vello E."/>
            <person name="Smith L.M."/>
            <person name="Henz S.R."/>
            <person name="Steffen J."/>
            <person name="Takuno S."/>
            <person name="Brandvain Y."/>
            <person name="Coop G."/>
            <person name="Andolfatto P."/>
            <person name="Hu T.T."/>
            <person name="Blanchette M."/>
            <person name="Clark R.M."/>
            <person name="Quesneville H."/>
            <person name="Nordborg M."/>
            <person name="Gaut B.S."/>
            <person name="Lysak M.A."/>
            <person name="Jenkins J."/>
            <person name="Grimwood J."/>
            <person name="Chapman J."/>
            <person name="Prochnik S."/>
            <person name="Shu S."/>
            <person name="Rokhsar D."/>
            <person name="Schmutz J."/>
            <person name="Weigel D."/>
            <person name="Wright S.I."/>
        </authorList>
    </citation>
    <scope>NUCLEOTIDE SEQUENCE [LARGE SCALE GENOMIC DNA]</scope>
    <source>
        <strain evidence="4">cv. Monte Gargano</strain>
    </source>
</reference>